<evidence type="ECO:0000313" key="7">
    <source>
        <dbReference type="EMBL" id="PIV07416.1"/>
    </source>
</evidence>
<name>A0A2M7BPI4_9BACT</name>
<keyword evidence="4 6" id="KW-1133">Transmembrane helix</keyword>
<dbReference type="SUPFAM" id="SSF54523">
    <property type="entry name" value="Pili subunits"/>
    <property type="match status" value="1"/>
</dbReference>
<feature type="transmembrane region" description="Helical" evidence="6">
    <location>
        <begin position="20"/>
        <end position="42"/>
    </location>
</feature>
<dbReference type="GO" id="GO:0015627">
    <property type="term" value="C:type II protein secretion system complex"/>
    <property type="evidence" value="ECO:0007669"/>
    <property type="project" value="InterPro"/>
</dbReference>
<dbReference type="PANTHER" id="PTHR30093">
    <property type="entry name" value="GENERAL SECRETION PATHWAY PROTEIN G"/>
    <property type="match status" value="1"/>
</dbReference>
<dbReference type="Pfam" id="PF07963">
    <property type="entry name" value="N_methyl"/>
    <property type="match status" value="1"/>
</dbReference>
<evidence type="ECO:0008006" key="9">
    <source>
        <dbReference type="Google" id="ProtNLM"/>
    </source>
</evidence>
<organism evidence="7 8">
    <name type="scientific">Candidatus Shapirobacteria bacterium CG03_land_8_20_14_0_80_35_14</name>
    <dbReference type="NCBI Taxonomy" id="1974878"/>
    <lineage>
        <taxon>Bacteria</taxon>
        <taxon>Candidatus Shapironibacteriota</taxon>
    </lineage>
</organism>
<dbReference type="InterPro" id="IPR000983">
    <property type="entry name" value="Bac_GSPG_pilin"/>
</dbReference>
<evidence type="ECO:0000256" key="1">
    <source>
        <dbReference type="ARBA" id="ARBA00004167"/>
    </source>
</evidence>
<dbReference type="EMBL" id="PEVB01000068">
    <property type="protein sequence ID" value="PIV07416.1"/>
    <property type="molecule type" value="Genomic_DNA"/>
</dbReference>
<evidence type="ECO:0000313" key="8">
    <source>
        <dbReference type="Proteomes" id="UP000229191"/>
    </source>
</evidence>
<sequence length="172" mass="19214">MVIFNMNRLLRFARNDVFKGGFTLIELLVVMAIMSILVVISVSQFQTAKKKGNDVARKSDLNGVSKALQMYFADYGVMPSVTDGKINNVDWGGEFKDGDYVYMKVMPKENSLSLPPYCYKTDASLKKYALFAQLENTVDKECDGNSYTCNGNTYCFAYVSPNTSLLPNGDLQ</sequence>
<dbReference type="PANTHER" id="PTHR30093:SF44">
    <property type="entry name" value="TYPE II SECRETION SYSTEM CORE PROTEIN G"/>
    <property type="match status" value="1"/>
</dbReference>
<evidence type="ECO:0000256" key="6">
    <source>
        <dbReference type="SAM" id="Phobius"/>
    </source>
</evidence>
<evidence type="ECO:0000256" key="3">
    <source>
        <dbReference type="ARBA" id="ARBA00022692"/>
    </source>
</evidence>
<dbReference type="NCBIfam" id="TIGR02532">
    <property type="entry name" value="IV_pilin_GFxxxE"/>
    <property type="match status" value="1"/>
</dbReference>
<keyword evidence="2" id="KW-0488">Methylation</keyword>
<dbReference type="InterPro" id="IPR012902">
    <property type="entry name" value="N_methyl_site"/>
</dbReference>
<gene>
    <name evidence="7" type="ORF">COS53_02460</name>
</gene>
<protein>
    <recommendedName>
        <fullName evidence="9">Type II secretion system protein GspG C-terminal domain-containing protein</fullName>
    </recommendedName>
</protein>
<keyword evidence="5 6" id="KW-0472">Membrane</keyword>
<keyword evidence="3 6" id="KW-0812">Transmembrane</keyword>
<dbReference type="InterPro" id="IPR045584">
    <property type="entry name" value="Pilin-like"/>
</dbReference>
<accession>A0A2M7BPI4</accession>
<dbReference type="Proteomes" id="UP000229191">
    <property type="component" value="Unassembled WGS sequence"/>
</dbReference>
<dbReference type="AlphaFoldDB" id="A0A2M7BPI4"/>
<evidence type="ECO:0000256" key="2">
    <source>
        <dbReference type="ARBA" id="ARBA00022481"/>
    </source>
</evidence>
<dbReference type="PRINTS" id="PR00813">
    <property type="entry name" value="BCTERIALGSPG"/>
</dbReference>
<reference evidence="8" key="1">
    <citation type="submission" date="2017-09" db="EMBL/GenBank/DDBJ databases">
        <title>Depth-based differentiation of microbial function through sediment-hosted aquifers and enrichment of novel symbionts in the deep terrestrial subsurface.</title>
        <authorList>
            <person name="Probst A.J."/>
            <person name="Ladd B."/>
            <person name="Jarett J.K."/>
            <person name="Geller-Mcgrath D.E."/>
            <person name="Sieber C.M.K."/>
            <person name="Emerson J.B."/>
            <person name="Anantharaman K."/>
            <person name="Thomas B.C."/>
            <person name="Malmstrom R."/>
            <person name="Stieglmeier M."/>
            <person name="Klingl A."/>
            <person name="Woyke T."/>
            <person name="Ryan C.M."/>
            <person name="Banfield J.F."/>
        </authorList>
    </citation>
    <scope>NUCLEOTIDE SEQUENCE [LARGE SCALE GENOMIC DNA]</scope>
</reference>
<evidence type="ECO:0000256" key="4">
    <source>
        <dbReference type="ARBA" id="ARBA00022989"/>
    </source>
</evidence>
<proteinExistence type="predicted"/>
<dbReference type="GO" id="GO:0016020">
    <property type="term" value="C:membrane"/>
    <property type="evidence" value="ECO:0007669"/>
    <property type="project" value="UniProtKB-SubCell"/>
</dbReference>
<evidence type="ECO:0000256" key="5">
    <source>
        <dbReference type="ARBA" id="ARBA00023136"/>
    </source>
</evidence>
<comment type="caution">
    <text evidence="7">The sequence shown here is derived from an EMBL/GenBank/DDBJ whole genome shotgun (WGS) entry which is preliminary data.</text>
</comment>
<dbReference type="GO" id="GO:0015628">
    <property type="term" value="P:protein secretion by the type II secretion system"/>
    <property type="evidence" value="ECO:0007669"/>
    <property type="project" value="InterPro"/>
</dbReference>
<dbReference type="Gene3D" id="3.30.700.10">
    <property type="entry name" value="Glycoprotein, Type 4 Pilin"/>
    <property type="match status" value="1"/>
</dbReference>
<comment type="subcellular location">
    <subcellularLocation>
        <location evidence="1">Membrane</location>
        <topology evidence="1">Single-pass membrane protein</topology>
    </subcellularLocation>
</comment>
<dbReference type="PROSITE" id="PS00409">
    <property type="entry name" value="PROKAR_NTER_METHYL"/>
    <property type="match status" value="1"/>
</dbReference>